<evidence type="ECO:0000256" key="2">
    <source>
        <dbReference type="ARBA" id="ARBA00022475"/>
    </source>
</evidence>
<dbReference type="Proteomes" id="UP000662904">
    <property type="component" value="Chromosome"/>
</dbReference>
<dbReference type="InterPro" id="IPR002293">
    <property type="entry name" value="AA/rel_permease1"/>
</dbReference>
<keyword evidence="8" id="KW-1185">Reference proteome</keyword>
<dbReference type="AlphaFoldDB" id="A0A8A0RJK9"/>
<feature type="transmembrane region" description="Helical" evidence="6">
    <location>
        <begin position="212"/>
        <end position="234"/>
    </location>
</feature>
<evidence type="ECO:0000256" key="1">
    <source>
        <dbReference type="ARBA" id="ARBA00004651"/>
    </source>
</evidence>
<dbReference type="RefSeq" id="WP_206708123.1">
    <property type="nucleotide sequence ID" value="NZ_CP059066.1"/>
</dbReference>
<dbReference type="PANTHER" id="PTHR42770">
    <property type="entry name" value="AMINO ACID TRANSPORTER-RELATED"/>
    <property type="match status" value="1"/>
</dbReference>
<name>A0A8A0RJK9_9FIRM</name>
<keyword evidence="3 6" id="KW-0812">Transmembrane</keyword>
<dbReference type="PANTHER" id="PTHR42770:SF7">
    <property type="entry name" value="MEMBRANE PROTEIN"/>
    <property type="match status" value="1"/>
</dbReference>
<dbReference type="InterPro" id="IPR050367">
    <property type="entry name" value="APC_superfamily"/>
</dbReference>
<feature type="transmembrane region" description="Helical" evidence="6">
    <location>
        <begin position="40"/>
        <end position="61"/>
    </location>
</feature>
<dbReference type="EMBL" id="CP059066">
    <property type="protein sequence ID" value="QSQ07874.1"/>
    <property type="molecule type" value="Genomic_DNA"/>
</dbReference>
<dbReference type="KEGG" id="kme:H0A61_00191"/>
<reference evidence="7" key="1">
    <citation type="submission" date="2020-07" db="EMBL/GenBank/DDBJ databases">
        <title>Koleobacter methoxysyntrophicus gen. nov., sp. nov., a novel anaerobic bacterium isolated from deep subsurface oil field and proposal of Koleobacterales ord. nov. in the phylum Firmicutes.</title>
        <authorList>
            <person name="Sakamoto S."/>
            <person name="Tamaki H."/>
        </authorList>
    </citation>
    <scope>NUCLEOTIDE SEQUENCE</scope>
    <source>
        <strain evidence="7">NRmbB1</strain>
    </source>
</reference>
<dbReference type="Gene3D" id="1.20.1740.10">
    <property type="entry name" value="Amino acid/polyamine transporter I"/>
    <property type="match status" value="1"/>
</dbReference>
<proteinExistence type="predicted"/>
<feature type="transmembrane region" description="Helical" evidence="6">
    <location>
        <begin position="142"/>
        <end position="163"/>
    </location>
</feature>
<keyword evidence="4 6" id="KW-1133">Transmembrane helix</keyword>
<protein>
    <submittedName>
        <fullName evidence="7">Arginine/agmatine antiporter</fullName>
    </submittedName>
</protein>
<keyword evidence="2" id="KW-1003">Cell membrane</keyword>
<feature type="transmembrane region" description="Helical" evidence="6">
    <location>
        <begin position="81"/>
        <end position="105"/>
    </location>
</feature>
<evidence type="ECO:0000313" key="8">
    <source>
        <dbReference type="Proteomes" id="UP000662904"/>
    </source>
</evidence>
<evidence type="ECO:0000313" key="7">
    <source>
        <dbReference type="EMBL" id="QSQ07874.1"/>
    </source>
</evidence>
<dbReference type="GO" id="GO:0022857">
    <property type="term" value="F:transmembrane transporter activity"/>
    <property type="evidence" value="ECO:0007669"/>
    <property type="project" value="InterPro"/>
</dbReference>
<evidence type="ECO:0000256" key="6">
    <source>
        <dbReference type="SAM" id="Phobius"/>
    </source>
</evidence>
<gene>
    <name evidence="7" type="primary">adiC</name>
    <name evidence="7" type="ORF">H0A61_00191</name>
</gene>
<feature type="transmembrane region" description="Helical" evidence="6">
    <location>
        <begin position="117"/>
        <end position="136"/>
    </location>
</feature>
<feature type="transmembrane region" description="Helical" evidence="6">
    <location>
        <begin position="170"/>
        <end position="192"/>
    </location>
</feature>
<comment type="subcellular location">
    <subcellularLocation>
        <location evidence="1">Cell membrane</location>
        <topology evidence="1">Multi-pass membrane protein</topology>
    </subcellularLocation>
</comment>
<accession>A0A8A0RJK9</accession>
<evidence type="ECO:0000256" key="4">
    <source>
        <dbReference type="ARBA" id="ARBA00022989"/>
    </source>
</evidence>
<feature type="transmembrane region" description="Helical" evidence="6">
    <location>
        <begin position="308"/>
        <end position="328"/>
    </location>
</feature>
<evidence type="ECO:0000256" key="5">
    <source>
        <dbReference type="ARBA" id="ARBA00023136"/>
    </source>
</evidence>
<feature type="transmembrane region" description="Helical" evidence="6">
    <location>
        <begin position="400"/>
        <end position="419"/>
    </location>
</feature>
<sequence>MKDYKISLFGAVIMLVGTVIGAGIYIMIGPLAVTVGPGLFLCYLIASVIAVTSSMCYAQVASVFPATAASFQYAKMFYGDFVGFLVGWLRVVNTFFGLALMGKGFAEYVSPYFKTDIRLTAVLVLTIYFIINLLGIKTTQRVQTLLVIIVVGGLAIFCGAGVFKIKIDNLTPVFAAGPGALIKGSMTAFYAYTGLYFIAEIGGEVQEPNKTIPRSICIAGGVIGFLYFITALVFSGGLGWQAIKQYQPNLAEAAGFLFRPSIAAVIQLSALTAVINPINSLYITGSRFLCVLSGDKKIPPVFSRLNRFNVPATALSLVYFISLIIVLIDLPVLYLGAIGSIVNLIAMTLVAGICFRIQNEYPCEFKNAPFKMSDSMLKLLPKFTIICALILILISFTADIFIMFSFMFWIAAGSAYYFIKNRTPF</sequence>
<feature type="transmembrane region" description="Helical" evidence="6">
    <location>
        <begin position="6"/>
        <end position="28"/>
    </location>
</feature>
<organism evidence="7 8">
    <name type="scientific">Koleobacter methoxysyntrophicus</name>
    <dbReference type="NCBI Taxonomy" id="2751313"/>
    <lineage>
        <taxon>Bacteria</taxon>
        <taxon>Bacillati</taxon>
        <taxon>Bacillota</taxon>
        <taxon>Clostridia</taxon>
        <taxon>Koleobacterales</taxon>
        <taxon>Koleobacteraceae</taxon>
        <taxon>Koleobacter</taxon>
    </lineage>
</organism>
<evidence type="ECO:0000256" key="3">
    <source>
        <dbReference type="ARBA" id="ARBA00022692"/>
    </source>
</evidence>
<dbReference type="Pfam" id="PF13520">
    <property type="entry name" value="AA_permease_2"/>
    <property type="match status" value="1"/>
</dbReference>
<dbReference type="PIRSF" id="PIRSF006060">
    <property type="entry name" value="AA_transporter"/>
    <property type="match status" value="1"/>
</dbReference>
<feature type="transmembrane region" description="Helical" evidence="6">
    <location>
        <begin position="376"/>
        <end position="394"/>
    </location>
</feature>
<dbReference type="GO" id="GO:0005886">
    <property type="term" value="C:plasma membrane"/>
    <property type="evidence" value="ECO:0007669"/>
    <property type="project" value="UniProtKB-SubCell"/>
</dbReference>
<keyword evidence="5 6" id="KW-0472">Membrane</keyword>
<feature type="transmembrane region" description="Helical" evidence="6">
    <location>
        <begin position="334"/>
        <end position="355"/>
    </location>
</feature>